<dbReference type="PANTHER" id="PTHR40265:SF1">
    <property type="entry name" value="GLYOXALASE-LIKE DOMAIN-CONTAINING PROTEIN"/>
    <property type="match status" value="1"/>
</dbReference>
<name>A0A9W7ST93_9PEZI</name>
<gene>
    <name evidence="2" type="ORF">Tdes44962_MAKER02554</name>
</gene>
<keyword evidence="2" id="KW-0560">Oxidoreductase</keyword>
<accession>A0A9W7ST93</accession>
<protein>
    <submittedName>
        <fullName evidence="2">Glyoxalase bleomycin resistance protein dioxygenase superfamily</fullName>
    </submittedName>
</protein>
<sequence>MPSDPPTQFDHAVLLVPYQDLKKPPSWVTNKFTLSPGGRHADGKTENRLIMFRDGTYLELIAFINDDLEKRKGHWWDKPCGIVDFALTGGDFNHGQLSERLAHAKSNIEYEKPKEGGRMTEKPRRELRWKVTFPKGAKRGSVPFWCHDVTPRDWRVAATDGNTWHPSGAIGLAGMTVEVPEKEFEDAEKAYGVVTQAARGHRRFAVGTPFDVGRIPDPEIEIKKKAEDSDQEPTLTLILQSPAKDTLMGIEEKVGNGLVRIKFVK</sequence>
<dbReference type="AlphaFoldDB" id="A0A9W7ST93"/>
<feature type="domain" description="Glyoxalase-like" evidence="1">
    <location>
        <begin position="9"/>
        <end position="183"/>
    </location>
</feature>
<keyword evidence="2" id="KW-0223">Dioxygenase</keyword>
<dbReference type="GO" id="GO:0051213">
    <property type="term" value="F:dioxygenase activity"/>
    <property type="evidence" value="ECO:0007669"/>
    <property type="project" value="UniProtKB-KW"/>
</dbReference>
<dbReference type="PANTHER" id="PTHR40265">
    <property type="entry name" value="BLL2707 PROTEIN"/>
    <property type="match status" value="1"/>
</dbReference>
<proteinExistence type="predicted"/>
<evidence type="ECO:0000313" key="3">
    <source>
        <dbReference type="Proteomes" id="UP001138500"/>
    </source>
</evidence>
<dbReference type="InterPro" id="IPR029068">
    <property type="entry name" value="Glyas_Bleomycin-R_OHBP_Dase"/>
</dbReference>
<dbReference type="Pfam" id="PF13468">
    <property type="entry name" value="Glyoxalase_3"/>
    <property type="match status" value="1"/>
</dbReference>
<dbReference type="Proteomes" id="UP001138500">
    <property type="component" value="Unassembled WGS sequence"/>
</dbReference>
<dbReference type="Gene3D" id="3.10.180.10">
    <property type="entry name" value="2,3-Dihydroxybiphenyl 1,2-Dioxygenase, domain 1"/>
    <property type="match status" value="1"/>
</dbReference>
<organism evidence="2 3">
    <name type="scientific">Teratosphaeria destructans</name>
    <dbReference type="NCBI Taxonomy" id="418781"/>
    <lineage>
        <taxon>Eukaryota</taxon>
        <taxon>Fungi</taxon>
        <taxon>Dikarya</taxon>
        <taxon>Ascomycota</taxon>
        <taxon>Pezizomycotina</taxon>
        <taxon>Dothideomycetes</taxon>
        <taxon>Dothideomycetidae</taxon>
        <taxon>Mycosphaerellales</taxon>
        <taxon>Teratosphaeriaceae</taxon>
        <taxon>Teratosphaeria</taxon>
    </lineage>
</organism>
<reference evidence="2 3" key="2">
    <citation type="journal article" date="2021" name="Curr. Genet.">
        <title>Genetic response to nitrogen starvation in the aggressive Eucalyptus foliar pathogen Teratosphaeria destructans.</title>
        <authorList>
            <person name="Havenga M."/>
            <person name="Wingfield B.D."/>
            <person name="Wingfield M.J."/>
            <person name="Dreyer L.L."/>
            <person name="Roets F."/>
            <person name="Aylward J."/>
        </authorList>
    </citation>
    <scope>NUCLEOTIDE SEQUENCE [LARGE SCALE GENOMIC DNA]</scope>
    <source>
        <strain evidence="2">CMW44962</strain>
    </source>
</reference>
<evidence type="ECO:0000259" key="1">
    <source>
        <dbReference type="Pfam" id="PF13468"/>
    </source>
</evidence>
<evidence type="ECO:0000313" key="2">
    <source>
        <dbReference type="EMBL" id="KAH9828191.1"/>
    </source>
</evidence>
<comment type="caution">
    <text evidence="2">The sequence shown here is derived from an EMBL/GenBank/DDBJ whole genome shotgun (WGS) entry which is preliminary data.</text>
</comment>
<dbReference type="OrthoDB" id="408973at2759"/>
<keyword evidence="3" id="KW-1185">Reference proteome</keyword>
<reference evidence="2 3" key="1">
    <citation type="journal article" date="2018" name="IMA Fungus">
        <title>IMA Genome-F 10: Nine draft genome sequences of Claviceps purpurea s.lat., including C. arundinis, C. humidiphila, and C. cf. spartinae, pseudomolecules for the pitch canker pathogen Fusarium circinatum, draft genome of Davidsoniella eucalypti, Grosmannia galeiformis, Quambalaria eucalypti, and Teratosphaeria destructans.</title>
        <authorList>
            <person name="Wingfield B.D."/>
            <person name="Liu M."/>
            <person name="Nguyen H.D."/>
            <person name="Lane F.A."/>
            <person name="Morgan S.W."/>
            <person name="De Vos L."/>
            <person name="Wilken P.M."/>
            <person name="Duong T.A."/>
            <person name="Aylward J."/>
            <person name="Coetzee M.P."/>
            <person name="Dadej K."/>
            <person name="De Beer Z.W."/>
            <person name="Findlay W."/>
            <person name="Havenga M."/>
            <person name="Kolarik M."/>
            <person name="Menzies J.G."/>
            <person name="Naidoo K."/>
            <person name="Pochopski O."/>
            <person name="Shoukouhi P."/>
            <person name="Santana Q.C."/>
            <person name="Seifert K.A."/>
            <person name="Soal N."/>
            <person name="Steenkamp E.T."/>
            <person name="Tatham C.T."/>
            <person name="van der Nest M.A."/>
            <person name="Wingfield M.J."/>
        </authorList>
    </citation>
    <scope>NUCLEOTIDE SEQUENCE [LARGE SCALE GENOMIC DNA]</scope>
    <source>
        <strain evidence="2">CMW44962</strain>
    </source>
</reference>
<dbReference type="EMBL" id="RIBY02001778">
    <property type="protein sequence ID" value="KAH9828191.1"/>
    <property type="molecule type" value="Genomic_DNA"/>
</dbReference>
<dbReference type="InterPro" id="IPR025870">
    <property type="entry name" value="Glyoxalase-like_dom"/>
</dbReference>